<accession>A0A820QHC5</accession>
<feature type="non-terminal residue" evidence="2">
    <location>
        <position position="1"/>
    </location>
</feature>
<dbReference type="Proteomes" id="UP000663881">
    <property type="component" value="Unassembled WGS sequence"/>
</dbReference>
<organism evidence="2 3">
    <name type="scientific">Adineta steineri</name>
    <dbReference type="NCBI Taxonomy" id="433720"/>
    <lineage>
        <taxon>Eukaryota</taxon>
        <taxon>Metazoa</taxon>
        <taxon>Spiralia</taxon>
        <taxon>Gnathifera</taxon>
        <taxon>Rotifera</taxon>
        <taxon>Eurotatoria</taxon>
        <taxon>Bdelloidea</taxon>
        <taxon>Adinetida</taxon>
        <taxon>Adinetidae</taxon>
        <taxon>Adineta</taxon>
    </lineage>
</organism>
<name>A0A820QHC5_9BILA</name>
<feature type="region of interest" description="Disordered" evidence="1">
    <location>
        <begin position="1"/>
        <end position="32"/>
    </location>
</feature>
<reference evidence="2" key="1">
    <citation type="submission" date="2021-02" db="EMBL/GenBank/DDBJ databases">
        <authorList>
            <person name="Nowell W R."/>
        </authorList>
    </citation>
    <scope>NUCLEOTIDE SEQUENCE</scope>
</reference>
<proteinExistence type="predicted"/>
<dbReference type="EMBL" id="CAJOAY010030738">
    <property type="protein sequence ID" value="CAF4421254.1"/>
    <property type="molecule type" value="Genomic_DNA"/>
</dbReference>
<dbReference type="AlphaFoldDB" id="A0A820QHC5"/>
<evidence type="ECO:0000313" key="3">
    <source>
        <dbReference type="Proteomes" id="UP000663881"/>
    </source>
</evidence>
<evidence type="ECO:0000313" key="2">
    <source>
        <dbReference type="EMBL" id="CAF4421254.1"/>
    </source>
</evidence>
<comment type="caution">
    <text evidence="2">The sequence shown here is derived from an EMBL/GenBank/DDBJ whole genome shotgun (WGS) entry which is preliminary data.</text>
</comment>
<feature type="compositionally biased region" description="Polar residues" evidence="1">
    <location>
        <begin position="13"/>
        <end position="32"/>
    </location>
</feature>
<evidence type="ECO:0000256" key="1">
    <source>
        <dbReference type="SAM" id="MobiDB-lite"/>
    </source>
</evidence>
<protein>
    <submittedName>
        <fullName evidence="2">Uncharacterized protein</fullName>
    </submittedName>
</protein>
<sequence length="32" mass="3470">LQLHSSYACEVPSKTSSSLPTLVEVQPQSPQQ</sequence>
<gene>
    <name evidence="2" type="ORF">OKA104_LOCUS52538</name>
</gene>